<evidence type="ECO:0000313" key="3">
    <source>
        <dbReference type="Proteomes" id="UP000176998"/>
    </source>
</evidence>
<comment type="caution">
    <text evidence="2">The sequence shown here is derived from an EMBL/GenBank/DDBJ whole genome shotgun (WGS) entry which is preliminary data.</text>
</comment>
<organism evidence="2 3">
    <name type="scientific">Colletotrichum orchidophilum</name>
    <dbReference type="NCBI Taxonomy" id="1209926"/>
    <lineage>
        <taxon>Eukaryota</taxon>
        <taxon>Fungi</taxon>
        <taxon>Dikarya</taxon>
        <taxon>Ascomycota</taxon>
        <taxon>Pezizomycotina</taxon>
        <taxon>Sordariomycetes</taxon>
        <taxon>Hypocreomycetidae</taxon>
        <taxon>Glomerellales</taxon>
        <taxon>Glomerellaceae</taxon>
        <taxon>Colletotrichum</taxon>
    </lineage>
</organism>
<dbReference type="GeneID" id="34562887"/>
<evidence type="ECO:0000256" key="1">
    <source>
        <dbReference type="SAM" id="MobiDB-lite"/>
    </source>
</evidence>
<feature type="region of interest" description="Disordered" evidence="1">
    <location>
        <begin position="96"/>
        <end position="123"/>
    </location>
</feature>
<reference evidence="2 3" key="1">
    <citation type="submission" date="2016-09" db="EMBL/GenBank/DDBJ databases">
        <authorList>
            <person name="Capua I."/>
            <person name="De Benedictis P."/>
            <person name="Joannis T."/>
            <person name="Lombin L.H."/>
            <person name="Cattoli G."/>
        </authorList>
    </citation>
    <scope>NUCLEOTIDE SEQUENCE [LARGE SCALE GENOMIC DNA]</scope>
    <source>
        <strain evidence="2 3">IMI 309357</strain>
    </source>
</reference>
<sequence>MTCLVTACRGLDLHTRVLLEVERNVGAGGRHPQTLVRDEDATLYGYGYDTLPSPSHTGRNAAVLSNQTEGNAARGGVQSTGLGHAQLASGLSEMVKNGEADEEDEWEETKQENGRPTGAASAAGVVGTCLLL</sequence>
<dbReference type="Proteomes" id="UP000176998">
    <property type="component" value="Unassembled WGS sequence"/>
</dbReference>
<name>A0A1G4B0N8_9PEZI</name>
<evidence type="ECO:0000313" key="2">
    <source>
        <dbReference type="EMBL" id="OHE94954.1"/>
    </source>
</evidence>
<dbReference type="RefSeq" id="XP_022472116.1">
    <property type="nucleotide sequence ID" value="XM_022621377.1"/>
</dbReference>
<dbReference type="EMBL" id="MJBS01000090">
    <property type="protein sequence ID" value="OHE94954.1"/>
    <property type="molecule type" value="Genomic_DNA"/>
</dbReference>
<keyword evidence="3" id="KW-1185">Reference proteome</keyword>
<accession>A0A1G4B0N8</accession>
<proteinExistence type="predicted"/>
<dbReference type="AlphaFoldDB" id="A0A1G4B0N8"/>
<gene>
    <name evidence="2" type="ORF">CORC01_09748</name>
</gene>
<protein>
    <submittedName>
        <fullName evidence="2">Uncharacterized protein</fullName>
    </submittedName>
</protein>